<feature type="non-terminal residue" evidence="9">
    <location>
        <position position="1"/>
    </location>
</feature>
<keyword evidence="5" id="KW-0106">Calcium</keyword>
<dbReference type="EMBL" id="RXWV01000059">
    <property type="protein sequence ID" value="RTX71686.1"/>
    <property type="molecule type" value="Genomic_DNA"/>
</dbReference>
<dbReference type="InterPro" id="IPR019931">
    <property type="entry name" value="LPXTG_anchor"/>
</dbReference>
<evidence type="ECO:0000259" key="8">
    <source>
        <dbReference type="PROSITE" id="PS50847"/>
    </source>
</evidence>
<evidence type="ECO:0000256" key="3">
    <source>
        <dbReference type="ARBA" id="ARBA00022525"/>
    </source>
</evidence>
<evidence type="ECO:0000256" key="6">
    <source>
        <dbReference type="ARBA" id="ARBA00023088"/>
    </source>
</evidence>
<sequence>DTDGDGTPDKDDNDIDGDGVSNKDEELIGTDPTKADTDGNSIPDGDEDHDKDGIPNKDESDPKSDSPTDKDGDGKPDITTPSQSASNTPGYDSKDQSPTPVKPSSETKVPQTGDKELPPGTKFDVPADKVPSGWTVEVDPNTGDLTIVPPKDVTPGTEVDIPVTVTYPDGSTKELPVKVVVEKSTDKPADKSNADDNSPGYDSKDQSPTPVKPGSETHIPQTGDKELPPGTKFDVPADKVPSSWTVEVDPNTGDLTIVPPKDVTPGTEVDIPVTVTYPDGSTEELPVKVVVEKSTDKPADKSNADDNSPGYDSKDQGSTPVKPGSETHIPQTGDKELPPGTKFEVPADKVPSGWTVTIDPNTGDLTIVPPKDVTPGTEVEIPVTVTYPDGSTKELPVKVVVEKATENSQADDNSPGYGSKDQGPTPVKPGTEVKIPQTGDKELPPGTKFDVPADKVPSGWTVTVDPKTGDITVVPPKDVTPGTMVDIPVTVTYPDGSTKIVPVKVVVEKPADKPAGKTQADDNTPGYGSKDQGPTPVKPGTSTHIPQTGDKELPPGTKFEVPSDKVPSGWTVTVDPNTGDITVVPPKDVTPGTKVDIPVNVTYPDGSKQTVTVGVVVEKASDNTDAGSSNMKGMDSKAADHAGHMAQTEQQQNTNGMESSKDNMMNKDNKEQAKVLPDTGETPAENATLFGSLFAGLGSLFLFGRRKKEEEEQ</sequence>
<dbReference type="Pfam" id="PF00746">
    <property type="entry name" value="Gram_pos_anchor"/>
    <property type="match status" value="1"/>
</dbReference>
<comment type="subcellular location">
    <subcellularLocation>
        <location evidence="1">Secreted</location>
        <location evidence="1">Cell wall</location>
        <topology evidence="1">Peptidoglycan-anchor</topology>
    </subcellularLocation>
</comment>
<dbReference type="RefSeq" id="WP_126477644.1">
    <property type="nucleotide sequence ID" value="NZ_RXWV01000059.1"/>
</dbReference>
<feature type="compositionally biased region" description="Polar residues" evidence="7">
    <location>
        <begin position="354"/>
        <end position="364"/>
    </location>
</feature>
<feature type="region of interest" description="Disordered" evidence="7">
    <location>
        <begin position="621"/>
        <end position="672"/>
    </location>
</feature>
<dbReference type="NCBIfam" id="TIGR01167">
    <property type="entry name" value="LPXTG_anchor"/>
    <property type="match status" value="1"/>
</dbReference>
<feature type="compositionally biased region" description="Polar residues" evidence="7">
    <location>
        <begin position="647"/>
        <end position="658"/>
    </location>
</feature>
<feature type="region of interest" description="Disordered" evidence="7">
    <location>
        <begin position="1"/>
        <end position="380"/>
    </location>
</feature>
<feature type="compositionally biased region" description="Basic and acidic residues" evidence="7">
    <location>
        <begin position="634"/>
        <end position="643"/>
    </location>
</feature>
<keyword evidence="6" id="KW-0572">Peptidoglycan-anchor</keyword>
<reference evidence="9 10" key="1">
    <citation type="submission" date="2018-10" db="EMBL/GenBank/DDBJ databases">
        <title>A collection Staphylococci species genome sequencing.</title>
        <authorList>
            <person name="Cole K."/>
        </authorList>
    </citation>
    <scope>NUCLEOTIDE SEQUENCE [LARGE SCALE GENOMIC DNA]</scope>
    <source>
        <strain evidence="10">NCTC 12218</strain>
    </source>
</reference>
<feature type="compositionally biased region" description="Polar residues" evidence="7">
    <location>
        <begin position="81"/>
        <end position="110"/>
    </location>
</feature>
<evidence type="ECO:0000256" key="7">
    <source>
        <dbReference type="SAM" id="MobiDB-lite"/>
    </source>
</evidence>
<keyword evidence="2" id="KW-0134">Cell wall</keyword>
<dbReference type="Pfam" id="PF18884">
    <property type="entry name" value="TSP3_bac"/>
    <property type="match status" value="1"/>
</dbReference>
<proteinExistence type="predicted"/>
<keyword evidence="4" id="KW-0732">Signal</keyword>
<dbReference type="Proteomes" id="UP000274792">
    <property type="component" value="Unassembled WGS sequence"/>
</dbReference>
<organism evidence="9 10">
    <name type="scientific">Mammaliicoccus sciuri</name>
    <name type="common">Staphylococcus sciuri</name>
    <dbReference type="NCBI Taxonomy" id="1296"/>
    <lineage>
        <taxon>Bacteria</taxon>
        <taxon>Bacillati</taxon>
        <taxon>Bacillota</taxon>
        <taxon>Bacilli</taxon>
        <taxon>Bacillales</taxon>
        <taxon>Staphylococcaceae</taxon>
        <taxon>Mammaliicoccus</taxon>
    </lineage>
</organism>
<dbReference type="NCBIfam" id="NF038186">
    <property type="entry name" value="YPDG_rpt"/>
    <property type="match status" value="5"/>
</dbReference>
<dbReference type="Pfam" id="PF18957">
    <property type="entry name" value="RibLong"/>
    <property type="match status" value="5"/>
</dbReference>
<feature type="region of interest" description="Disordered" evidence="7">
    <location>
        <begin position="508"/>
        <end position="606"/>
    </location>
</feature>
<dbReference type="AlphaFoldDB" id="A0AAJ4SGJ5"/>
<feature type="domain" description="Gram-positive cocci surface proteins LPxTG" evidence="8">
    <location>
        <begin position="676"/>
        <end position="713"/>
    </location>
</feature>
<comment type="caution">
    <text evidence="9">The sequence shown here is derived from an EMBL/GenBank/DDBJ whole genome shotgun (WGS) entry which is preliminary data.</text>
</comment>
<feature type="compositionally biased region" description="Basic and acidic residues" evidence="7">
    <location>
        <begin position="659"/>
        <end position="672"/>
    </location>
</feature>
<accession>A0AAJ4SGJ5</accession>
<dbReference type="InterPro" id="IPR059100">
    <property type="entry name" value="TSP3_bac"/>
</dbReference>
<evidence type="ECO:0000256" key="2">
    <source>
        <dbReference type="ARBA" id="ARBA00022512"/>
    </source>
</evidence>
<evidence type="ECO:0000313" key="9">
    <source>
        <dbReference type="EMBL" id="RTX71686.1"/>
    </source>
</evidence>
<keyword evidence="3" id="KW-0964">Secreted</keyword>
<evidence type="ECO:0000256" key="1">
    <source>
        <dbReference type="ARBA" id="ARBA00004168"/>
    </source>
</evidence>
<feature type="region of interest" description="Disordered" evidence="7">
    <location>
        <begin position="402"/>
        <end position="485"/>
    </location>
</feature>
<dbReference type="PROSITE" id="PS50847">
    <property type="entry name" value="GRAM_POS_ANCHORING"/>
    <property type="match status" value="1"/>
</dbReference>
<feature type="compositionally biased region" description="Basic and acidic residues" evidence="7">
    <location>
        <begin position="48"/>
        <end position="76"/>
    </location>
</feature>
<dbReference type="InterPro" id="IPR044055">
    <property type="entry name" value="RibLong"/>
</dbReference>
<evidence type="ECO:0000256" key="4">
    <source>
        <dbReference type="ARBA" id="ARBA00022729"/>
    </source>
</evidence>
<protein>
    <submittedName>
        <fullName evidence="9">LPXTG cell wall anchor domain-containing protein</fullName>
    </submittedName>
</protein>
<gene>
    <name evidence="9" type="ORF">CD117_10955</name>
</gene>
<name>A0AAJ4SGJ5_MAMSC</name>
<feature type="compositionally biased region" description="Basic and acidic residues" evidence="7">
    <location>
        <begin position="171"/>
        <end position="194"/>
    </location>
</feature>
<evidence type="ECO:0000313" key="10">
    <source>
        <dbReference type="Proteomes" id="UP000274792"/>
    </source>
</evidence>
<feature type="compositionally biased region" description="Basic and acidic residues" evidence="7">
    <location>
        <begin position="290"/>
        <end position="304"/>
    </location>
</feature>
<evidence type="ECO:0000256" key="5">
    <source>
        <dbReference type="ARBA" id="ARBA00022837"/>
    </source>
</evidence>
<feature type="compositionally biased region" description="Polar residues" evidence="7">
    <location>
        <begin position="570"/>
        <end position="580"/>
    </location>
</feature>
<feature type="compositionally biased region" description="Acidic residues" evidence="7">
    <location>
        <begin position="1"/>
        <end position="17"/>
    </location>
</feature>